<proteinExistence type="predicted"/>
<name>A0A7U2EUU6_PHANO</name>
<reference evidence="2" key="1">
    <citation type="journal article" date="2021" name="BMC Genomics">
        <title>Chromosome-level genome assembly and manually-curated proteome of model necrotroph Parastagonospora nodorum Sn15 reveals a genome-wide trove of candidate effector homologs, and redundancy of virulence-related functions within an accessory chromosome.</title>
        <authorList>
            <person name="Bertazzoni S."/>
            <person name="Jones D.A.B."/>
            <person name="Phan H.T."/>
            <person name="Tan K.-C."/>
            <person name="Hane J.K."/>
        </authorList>
    </citation>
    <scope>NUCLEOTIDE SEQUENCE [LARGE SCALE GENOMIC DNA]</scope>
    <source>
        <strain evidence="2">SN15 / ATCC MYA-4574 / FGSC 10173)</strain>
    </source>
</reference>
<dbReference type="EMBL" id="CP069025">
    <property type="protein sequence ID" value="QRC93518.1"/>
    <property type="molecule type" value="Genomic_DNA"/>
</dbReference>
<dbReference type="Proteomes" id="UP000663193">
    <property type="component" value="Chromosome 3"/>
</dbReference>
<evidence type="ECO:0000313" key="1">
    <source>
        <dbReference type="EMBL" id="QRC93518.1"/>
    </source>
</evidence>
<dbReference type="VEuPathDB" id="FungiDB:JI435_037300"/>
<evidence type="ECO:0000313" key="2">
    <source>
        <dbReference type="Proteomes" id="UP000663193"/>
    </source>
</evidence>
<dbReference type="AlphaFoldDB" id="A0A7U2EUU6"/>
<organism evidence="1 2">
    <name type="scientific">Phaeosphaeria nodorum (strain SN15 / ATCC MYA-4574 / FGSC 10173)</name>
    <name type="common">Glume blotch fungus</name>
    <name type="synonym">Parastagonospora nodorum</name>
    <dbReference type="NCBI Taxonomy" id="321614"/>
    <lineage>
        <taxon>Eukaryota</taxon>
        <taxon>Fungi</taxon>
        <taxon>Dikarya</taxon>
        <taxon>Ascomycota</taxon>
        <taxon>Pezizomycotina</taxon>
        <taxon>Dothideomycetes</taxon>
        <taxon>Pleosporomycetidae</taxon>
        <taxon>Pleosporales</taxon>
        <taxon>Pleosporineae</taxon>
        <taxon>Phaeosphaeriaceae</taxon>
        <taxon>Parastagonospora</taxon>
    </lineage>
</organism>
<sequence length="65" mass="7514">MRPFYDASELPRSPLFSEKHRYQNLQNNCTLSPVSDSVSRPFMADIQADHKKEKEEAKATTKKDT</sequence>
<protein>
    <recommendedName>
        <fullName evidence="3">DET1- and DDB1-associated protein 1</fullName>
    </recommendedName>
</protein>
<accession>A0A7U2EUU6</accession>
<evidence type="ECO:0008006" key="3">
    <source>
        <dbReference type="Google" id="ProtNLM"/>
    </source>
</evidence>
<keyword evidence="2" id="KW-1185">Reference proteome</keyword>
<gene>
    <name evidence="1" type="ORF">JI435_037300</name>
</gene>